<organism evidence="5 6">
    <name type="scientific">Candidatus Glomeribacter gigasporarum BEG34</name>
    <dbReference type="NCBI Taxonomy" id="1070319"/>
    <lineage>
        <taxon>Bacteria</taxon>
        <taxon>Pseudomonadati</taxon>
        <taxon>Pseudomonadota</taxon>
        <taxon>Betaproteobacteria</taxon>
        <taxon>Burkholderiales</taxon>
        <taxon>Burkholderiaceae</taxon>
        <taxon>Candidatus Glomeribacter</taxon>
    </lineage>
</organism>
<comment type="similarity">
    <text evidence="1">Belongs to the type-I restriction system S methylase family.</text>
</comment>
<dbReference type="InterPro" id="IPR044946">
    <property type="entry name" value="Restrct_endonuc_typeI_TRD_sf"/>
</dbReference>
<dbReference type="eggNOG" id="COG0732">
    <property type="taxonomic scope" value="Bacteria"/>
</dbReference>
<keyword evidence="5" id="KW-0378">Hydrolase</keyword>
<feature type="domain" description="Type I restriction modification DNA specificity" evidence="4">
    <location>
        <begin position="2"/>
        <end position="134"/>
    </location>
</feature>
<dbReference type="Gene3D" id="3.90.220.20">
    <property type="entry name" value="DNA methylase specificity domains"/>
    <property type="match status" value="1"/>
</dbReference>
<dbReference type="GO" id="GO:0009307">
    <property type="term" value="P:DNA restriction-modification system"/>
    <property type="evidence" value="ECO:0007669"/>
    <property type="project" value="UniProtKB-KW"/>
</dbReference>
<reference evidence="5 6" key="1">
    <citation type="submission" date="2011-08" db="EMBL/GenBank/DDBJ databases">
        <title>The genome of the obligate endobacterium of an arbuscular mycorrhizal fungus reveals an interphylum network of nutritional interactions.</title>
        <authorList>
            <person name="Ghignone S."/>
            <person name="Salvioli A."/>
            <person name="Anca I."/>
            <person name="Lumini E."/>
            <person name="Ortu G."/>
            <person name="Petiti L."/>
            <person name="Cruveiller S."/>
            <person name="Bianciotto V."/>
            <person name="Piffanelli P."/>
            <person name="Lanfranco L."/>
            <person name="Bonfante P."/>
        </authorList>
    </citation>
    <scope>NUCLEOTIDE SEQUENCE [LARGE SCALE GENOMIC DNA]</scope>
    <source>
        <strain evidence="5 6">BEG34</strain>
    </source>
</reference>
<keyword evidence="3" id="KW-0238">DNA-binding</keyword>
<dbReference type="Pfam" id="PF01420">
    <property type="entry name" value="Methylase_S"/>
    <property type="match status" value="2"/>
</dbReference>
<dbReference type="RefSeq" id="WP_006682312.1">
    <property type="nucleotide sequence ID" value="NZ_CAFB01000037.1"/>
</dbReference>
<dbReference type="Proteomes" id="UP000054051">
    <property type="component" value="Unassembled WGS sequence"/>
</dbReference>
<comment type="caution">
    <text evidence="5">The sequence shown here is derived from an EMBL/GenBank/DDBJ whole genome shotgun (WGS) entry which is preliminary data.</text>
</comment>
<name>G2J8H6_9BURK</name>
<evidence type="ECO:0000313" key="5">
    <source>
        <dbReference type="EMBL" id="CCD29073.1"/>
    </source>
</evidence>
<protein>
    <submittedName>
        <fullName evidence="5">Putative Restriction enzyme beta subunit</fullName>
        <ecNumber evidence="5">3.1.21.-</ecNumber>
    </submittedName>
</protein>
<evidence type="ECO:0000259" key="4">
    <source>
        <dbReference type="Pfam" id="PF01420"/>
    </source>
</evidence>
<gene>
    <name evidence="5" type="ORF">CAGGBEG34_200077</name>
</gene>
<proteinExistence type="inferred from homology"/>
<evidence type="ECO:0000256" key="3">
    <source>
        <dbReference type="ARBA" id="ARBA00023125"/>
    </source>
</evidence>
<accession>G2J8H6</accession>
<dbReference type="EC" id="3.1.21.-" evidence="5"/>
<evidence type="ECO:0000256" key="1">
    <source>
        <dbReference type="ARBA" id="ARBA00010923"/>
    </source>
</evidence>
<feature type="domain" description="Type I restriction modification DNA specificity" evidence="4">
    <location>
        <begin position="169"/>
        <end position="299"/>
    </location>
</feature>
<dbReference type="SUPFAM" id="SSF116734">
    <property type="entry name" value="DNA methylase specificity domain"/>
    <property type="match status" value="1"/>
</dbReference>
<evidence type="ECO:0000313" key="6">
    <source>
        <dbReference type="Proteomes" id="UP000054051"/>
    </source>
</evidence>
<dbReference type="AlphaFoldDB" id="G2J8H6"/>
<dbReference type="InterPro" id="IPR000055">
    <property type="entry name" value="Restrct_endonuc_typeI_TRD"/>
</dbReference>
<keyword evidence="2" id="KW-0680">Restriction system</keyword>
<dbReference type="GO" id="GO:0003677">
    <property type="term" value="F:DNA binding"/>
    <property type="evidence" value="ECO:0007669"/>
    <property type="project" value="UniProtKB-KW"/>
</dbReference>
<dbReference type="STRING" id="1070319.CAGGBEG34_200077"/>
<dbReference type="EMBL" id="CAFB01000037">
    <property type="protein sequence ID" value="CCD29073.1"/>
    <property type="molecule type" value="Genomic_DNA"/>
</dbReference>
<keyword evidence="6" id="KW-1185">Reference proteome</keyword>
<evidence type="ECO:0000256" key="2">
    <source>
        <dbReference type="ARBA" id="ARBA00022747"/>
    </source>
</evidence>
<dbReference type="GO" id="GO:0016787">
    <property type="term" value="F:hydrolase activity"/>
    <property type="evidence" value="ECO:0007669"/>
    <property type="project" value="UniProtKB-KW"/>
</dbReference>
<sequence length="327" mass="36743">MVRLDQLFDVKNGIASSHVVVLGKPKAGTIPYVRPAKNQQRTIAGWVEKNTVPARHCHPKHTIFVSTNGEGSHTYAYVSDFEFVANSDVSILLPKQKMTLAEKIFYAKAISLNRSKFSYGRKPKGERLKSIKLPDHPPAWVAHTVHHIKPFSFSVSTSFARKKTKLNKPIDLKTVPLIDLFEVQYGTDLGLIYLIKNPQGINFVARTSQNNGVAARVQRLYDVEPTEGMVLTVAGGGSVLETFLQIDPFYSGHDLFVLKPKCPMTIDEMLYYATCIKANQYKYSYGRQANKTLRELPIPAYESIPQWVYGAIKRAATDFTHLLQIAE</sequence>